<protein>
    <submittedName>
        <fullName evidence="1">Uncharacterized protein</fullName>
    </submittedName>
</protein>
<accession>A0ACC2EI69</accession>
<proteinExistence type="predicted"/>
<comment type="caution">
    <text evidence="1">The sequence shown here is derived from an EMBL/GenBank/DDBJ whole genome shotgun (WGS) entry which is preliminary data.</text>
</comment>
<organism evidence="1 2">
    <name type="scientific">Diphasiastrum complanatum</name>
    <name type="common">Issler's clubmoss</name>
    <name type="synonym">Lycopodium complanatum</name>
    <dbReference type="NCBI Taxonomy" id="34168"/>
    <lineage>
        <taxon>Eukaryota</taxon>
        <taxon>Viridiplantae</taxon>
        <taxon>Streptophyta</taxon>
        <taxon>Embryophyta</taxon>
        <taxon>Tracheophyta</taxon>
        <taxon>Lycopodiopsida</taxon>
        <taxon>Lycopodiales</taxon>
        <taxon>Lycopodiaceae</taxon>
        <taxon>Lycopodioideae</taxon>
        <taxon>Diphasiastrum</taxon>
    </lineage>
</organism>
<evidence type="ECO:0000313" key="2">
    <source>
        <dbReference type="Proteomes" id="UP001162992"/>
    </source>
</evidence>
<dbReference type="Proteomes" id="UP001162992">
    <property type="component" value="Chromosome 2"/>
</dbReference>
<evidence type="ECO:0000313" key="1">
    <source>
        <dbReference type="EMBL" id="KAJ7566309.1"/>
    </source>
</evidence>
<reference evidence="2" key="1">
    <citation type="journal article" date="2024" name="Proc. Natl. Acad. Sci. U.S.A.">
        <title>Extraordinary preservation of gene collinearity over three hundred million years revealed in homosporous lycophytes.</title>
        <authorList>
            <person name="Li C."/>
            <person name="Wickell D."/>
            <person name="Kuo L.Y."/>
            <person name="Chen X."/>
            <person name="Nie B."/>
            <person name="Liao X."/>
            <person name="Peng D."/>
            <person name="Ji J."/>
            <person name="Jenkins J."/>
            <person name="Williams M."/>
            <person name="Shu S."/>
            <person name="Plott C."/>
            <person name="Barry K."/>
            <person name="Rajasekar S."/>
            <person name="Grimwood J."/>
            <person name="Han X."/>
            <person name="Sun S."/>
            <person name="Hou Z."/>
            <person name="He W."/>
            <person name="Dai G."/>
            <person name="Sun C."/>
            <person name="Schmutz J."/>
            <person name="Leebens-Mack J.H."/>
            <person name="Li F.W."/>
            <person name="Wang L."/>
        </authorList>
    </citation>
    <scope>NUCLEOTIDE SEQUENCE [LARGE SCALE GENOMIC DNA]</scope>
    <source>
        <strain evidence="2">cv. PW_Plant_1</strain>
    </source>
</reference>
<gene>
    <name evidence="1" type="ORF">O6H91_02G096600</name>
</gene>
<keyword evidence="2" id="KW-1185">Reference proteome</keyword>
<sequence>MNMSSSFMSLFLMIYGCIVFLVDATDIQAEAIIKELLSSQDESADAVIHLDDVTFHRFAIEPRHRSYGLIIFFDAMQLRDKKELRLQDLRHEFGLISSAYFKIAQQEILVSKVFFCELEYTTSHATFDALNVTAVPFIKHLPAGATGLRKAVSLGERELLHITDSMVKFVEHRLNRKIGLIKRATHMKYTLSSLLICVLMGSPFIATILMTKGAILKDPEVWCIGAMLVYFFSISGGMYHIIRNTPYYVVEEGGNVKWFYVERNGRVAGAGGFLIGFLYIAFGLILSFCSRLLIYERSKNVQRVVMLVGMGTCFWIVRKLLLLYNTNFQA</sequence>
<dbReference type="EMBL" id="CM055093">
    <property type="protein sequence ID" value="KAJ7566309.1"/>
    <property type="molecule type" value="Genomic_DNA"/>
</dbReference>
<name>A0ACC2EI69_DIPCM</name>